<evidence type="ECO:0000256" key="6">
    <source>
        <dbReference type="SAM" id="MobiDB-lite"/>
    </source>
</evidence>
<evidence type="ECO:0000256" key="2">
    <source>
        <dbReference type="ARBA" id="ARBA00022771"/>
    </source>
</evidence>
<keyword evidence="1" id="KW-0479">Metal-binding</keyword>
<dbReference type="PROSITE" id="PS50016">
    <property type="entry name" value="ZF_PHD_2"/>
    <property type="match status" value="1"/>
</dbReference>
<dbReference type="WBParaSite" id="Csp11.Scaffold630.g18133.t1">
    <property type="protein sequence ID" value="Csp11.Scaffold630.g18133.t1"/>
    <property type="gene ID" value="Csp11.Scaffold630.g18133"/>
</dbReference>
<dbReference type="InterPro" id="IPR019787">
    <property type="entry name" value="Znf_PHD-finger"/>
</dbReference>
<feature type="coiled-coil region" evidence="5">
    <location>
        <begin position="227"/>
        <end position="293"/>
    </location>
</feature>
<sequence length="446" mass="50197">MLVHSESGTTSVEMKMTEKEFMEAVEKTVVTGESARSLLLPPCFGSPPEPHGFKFTEHNKSDTSGRWVPCRNRIQYGGGLKFSLEVEAESGPQISAQSSSAGSSSSGFQKAQKAPEDCKKTIPKKSEDMKRIKDSEKVEMQSKLEAMKKTEDVKVTDDSEKAKDFDKPSVKRNKKNDGRYFCPKAVVPTEKTSERCAKCYRTSMYTEKAKEATKLAKLVSKQYKEKADALEVIINKKDVELVELKQQLETQTLATATANENLNEEIKNREIVERELRDKNNELAIRVQEMARETKILSESIFSEQAETVNVNGIFGSMKEDFKILTNQLQTIQLENENIKELLREVCSGSHVNPTSYDRLKSHQAPRPSNIPIGTKPGDVPEPPIPDVFCVLCLKIREQNEDVVGCAGCSLLYHEKCFYEWLNTSPMHFLCPTCNAKKNYSQPPAF</sequence>
<name>A0A1I7UPT2_9PELO</name>
<evidence type="ECO:0000256" key="3">
    <source>
        <dbReference type="ARBA" id="ARBA00022833"/>
    </source>
</evidence>
<evidence type="ECO:0000313" key="10">
    <source>
        <dbReference type="WBParaSite" id="Csp11.Scaffold630.g18133.t1"/>
    </source>
</evidence>
<dbReference type="InterPro" id="IPR001841">
    <property type="entry name" value="Znf_RING"/>
</dbReference>
<dbReference type="GO" id="GO:0008270">
    <property type="term" value="F:zinc ion binding"/>
    <property type="evidence" value="ECO:0007669"/>
    <property type="project" value="UniProtKB-KW"/>
</dbReference>
<dbReference type="Gene3D" id="3.30.40.10">
    <property type="entry name" value="Zinc/RING finger domain, C3HC4 (zinc finger)"/>
    <property type="match status" value="1"/>
</dbReference>
<protein>
    <submittedName>
        <fullName evidence="10">RING-type domain-containing protein</fullName>
    </submittedName>
</protein>
<keyword evidence="3" id="KW-0862">Zinc</keyword>
<dbReference type="InterPro" id="IPR019786">
    <property type="entry name" value="Zinc_finger_PHD-type_CS"/>
</dbReference>
<dbReference type="PROSITE" id="PS50089">
    <property type="entry name" value="ZF_RING_2"/>
    <property type="match status" value="1"/>
</dbReference>
<dbReference type="CDD" id="cd15489">
    <property type="entry name" value="PHD_SF"/>
    <property type="match status" value="1"/>
</dbReference>
<evidence type="ECO:0000259" key="7">
    <source>
        <dbReference type="PROSITE" id="PS50016"/>
    </source>
</evidence>
<proteinExistence type="predicted"/>
<organism evidence="9 10">
    <name type="scientific">Caenorhabditis tropicalis</name>
    <dbReference type="NCBI Taxonomy" id="1561998"/>
    <lineage>
        <taxon>Eukaryota</taxon>
        <taxon>Metazoa</taxon>
        <taxon>Ecdysozoa</taxon>
        <taxon>Nematoda</taxon>
        <taxon>Chromadorea</taxon>
        <taxon>Rhabditida</taxon>
        <taxon>Rhabditina</taxon>
        <taxon>Rhabditomorpha</taxon>
        <taxon>Rhabditoidea</taxon>
        <taxon>Rhabditidae</taxon>
        <taxon>Peloderinae</taxon>
        <taxon>Caenorhabditis</taxon>
    </lineage>
</organism>
<dbReference type="InterPro" id="IPR013083">
    <property type="entry name" value="Znf_RING/FYVE/PHD"/>
</dbReference>
<dbReference type="InterPro" id="IPR011011">
    <property type="entry name" value="Znf_FYVE_PHD"/>
</dbReference>
<dbReference type="PROSITE" id="PS01359">
    <property type="entry name" value="ZF_PHD_1"/>
    <property type="match status" value="1"/>
</dbReference>
<feature type="region of interest" description="Disordered" evidence="6">
    <location>
        <begin position="357"/>
        <end position="378"/>
    </location>
</feature>
<dbReference type="Proteomes" id="UP000095282">
    <property type="component" value="Unplaced"/>
</dbReference>
<feature type="compositionally biased region" description="Basic and acidic residues" evidence="6">
    <location>
        <begin position="113"/>
        <end position="169"/>
    </location>
</feature>
<feature type="domain" description="RING-type" evidence="8">
    <location>
        <begin position="390"/>
        <end position="435"/>
    </location>
</feature>
<evidence type="ECO:0000256" key="1">
    <source>
        <dbReference type="ARBA" id="ARBA00022723"/>
    </source>
</evidence>
<keyword evidence="5" id="KW-0175">Coiled coil</keyword>
<feature type="compositionally biased region" description="Low complexity" evidence="6">
    <location>
        <begin position="93"/>
        <end position="112"/>
    </location>
</feature>
<feature type="domain" description="PHD-type" evidence="7">
    <location>
        <begin position="387"/>
        <end position="437"/>
    </location>
</feature>
<accession>A0A1I7UPT2</accession>
<keyword evidence="2 4" id="KW-0863">Zinc-finger</keyword>
<evidence type="ECO:0000313" key="9">
    <source>
        <dbReference type="Proteomes" id="UP000095282"/>
    </source>
</evidence>
<evidence type="ECO:0000256" key="4">
    <source>
        <dbReference type="PROSITE-ProRule" id="PRU00175"/>
    </source>
</evidence>
<feature type="region of interest" description="Disordered" evidence="6">
    <location>
        <begin position="93"/>
        <end position="171"/>
    </location>
</feature>
<evidence type="ECO:0000259" key="8">
    <source>
        <dbReference type="PROSITE" id="PS50089"/>
    </source>
</evidence>
<reference evidence="10" key="1">
    <citation type="submission" date="2016-11" db="UniProtKB">
        <authorList>
            <consortium name="WormBaseParasite"/>
        </authorList>
    </citation>
    <scope>IDENTIFICATION</scope>
</reference>
<keyword evidence="9" id="KW-1185">Reference proteome</keyword>
<evidence type="ECO:0000256" key="5">
    <source>
        <dbReference type="SAM" id="Coils"/>
    </source>
</evidence>
<dbReference type="AlphaFoldDB" id="A0A1I7UPT2"/>
<dbReference type="SUPFAM" id="SSF57903">
    <property type="entry name" value="FYVE/PHD zinc finger"/>
    <property type="match status" value="1"/>
</dbReference>